<protein>
    <submittedName>
        <fullName evidence="1">Uncharacterized protein</fullName>
    </submittedName>
</protein>
<gene>
    <name evidence="1" type="ORF">R7226_23560</name>
</gene>
<reference evidence="2" key="1">
    <citation type="submission" date="2023-07" db="EMBL/GenBank/DDBJ databases">
        <title>Conexibacter stalactiti sp. nov., isolated from stalactites in a lava cave and emended description of the genus Conexibacter.</title>
        <authorList>
            <person name="Lee S.D."/>
        </authorList>
    </citation>
    <scope>NUCLEOTIDE SEQUENCE [LARGE SCALE GENOMIC DNA]</scope>
    <source>
        <strain evidence="2">KCTC 39840</strain>
    </source>
</reference>
<evidence type="ECO:0000313" key="2">
    <source>
        <dbReference type="Proteomes" id="UP001284601"/>
    </source>
</evidence>
<name>A0ABU4HVU5_9ACTN</name>
<comment type="caution">
    <text evidence="1">The sequence shown here is derived from an EMBL/GenBank/DDBJ whole genome shotgun (WGS) entry which is preliminary data.</text>
</comment>
<keyword evidence="2" id="KW-1185">Reference proteome</keyword>
<dbReference type="RefSeq" id="WP_318599809.1">
    <property type="nucleotide sequence ID" value="NZ_JAWSTH010000083.1"/>
</dbReference>
<evidence type="ECO:0000313" key="1">
    <source>
        <dbReference type="EMBL" id="MDW5597345.1"/>
    </source>
</evidence>
<sequence length="544" mass="59524">MGLFKQVLTAFKPSNIARGLDAARNPPSDEQIEASLRYLTPEQRAAYDANMARVEQGRAESQAAWEEAKAISDGTRVLEGPAGKYVYGAGVNDVATPQELEAMLRSQGTFETVRAMRASRRGEFKQALRQSFGIQEVKQISDPQERIEVAAAERAARDAARLPYRAPQAAEIAISRLATRGETQLAELLAHLHESGLAAQPERVFGVYRVPDRISGPLTPHSERGRVVEWDVVHEAAAARFAAADSGAAAAPPLVATSFRAVEQWVARRLGEPSLLDEDLALAFCLAAGIGPEQCLGLARISEFRQLRGTGEQHEMRTLVQGVVAIHPQEDSGAFARLRAAAPLPLPADPAAAAGVHVELLNWEAIGRAVHLKIHHPPPVPSPYPYLPATPQELLRAYLEIVGVQPFDCYSAQATVDHPLELMQGGFFSTNLGPKQPCADGEERMRTRGCELLAIVYRDRPDYLAGRERWAAYERDVLQARLGNGLRRRPALAVPEEGFDMIPALLRPAARAAAVVDSLTEWEWGMEQPPPYRYCWPATDMDSA</sequence>
<dbReference type="Proteomes" id="UP001284601">
    <property type="component" value="Unassembled WGS sequence"/>
</dbReference>
<proteinExistence type="predicted"/>
<accession>A0ABU4HVU5</accession>
<dbReference type="EMBL" id="JAWSTH010000083">
    <property type="protein sequence ID" value="MDW5597345.1"/>
    <property type="molecule type" value="Genomic_DNA"/>
</dbReference>
<organism evidence="1 2">
    <name type="scientific">Conexibacter stalactiti</name>
    <dbReference type="NCBI Taxonomy" id="1940611"/>
    <lineage>
        <taxon>Bacteria</taxon>
        <taxon>Bacillati</taxon>
        <taxon>Actinomycetota</taxon>
        <taxon>Thermoleophilia</taxon>
        <taxon>Solirubrobacterales</taxon>
        <taxon>Conexibacteraceae</taxon>
        <taxon>Conexibacter</taxon>
    </lineage>
</organism>